<name>A0A316W0V9_9BASI</name>
<dbReference type="PANTHER" id="PTHR43772:SF2">
    <property type="entry name" value="PUTATIVE (AFU_ORTHOLOGUE AFUA_2G04480)-RELATED"/>
    <property type="match status" value="1"/>
</dbReference>
<evidence type="ECO:0000256" key="7">
    <source>
        <dbReference type="SAM" id="SignalP"/>
    </source>
</evidence>
<evidence type="ECO:0000256" key="2">
    <source>
        <dbReference type="ARBA" id="ARBA00022801"/>
    </source>
</evidence>
<evidence type="ECO:0000256" key="5">
    <source>
        <dbReference type="PIRSR" id="PIRSR606710-2"/>
    </source>
</evidence>
<evidence type="ECO:0000313" key="8">
    <source>
        <dbReference type="EMBL" id="PWN42748.1"/>
    </source>
</evidence>
<keyword evidence="9" id="KW-1185">Reference proteome</keyword>
<gene>
    <name evidence="8" type="ORF">IE81DRAFT_323099</name>
</gene>
<keyword evidence="7" id="KW-0732">Signal</keyword>
<evidence type="ECO:0000313" key="9">
    <source>
        <dbReference type="Proteomes" id="UP000245783"/>
    </source>
</evidence>
<reference evidence="8 9" key="1">
    <citation type="journal article" date="2018" name="Mol. Biol. Evol.">
        <title>Broad Genomic Sampling Reveals a Smut Pathogenic Ancestry of the Fungal Clade Ustilaginomycotina.</title>
        <authorList>
            <person name="Kijpornyongpan T."/>
            <person name="Mondo S.J."/>
            <person name="Barry K."/>
            <person name="Sandor L."/>
            <person name="Lee J."/>
            <person name="Lipzen A."/>
            <person name="Pangilinan J."/>
            <person name="LaButti K."/>
            <person name="Hainaut M."/>
            <person name="Henrissat B."/>
            <person name="Grigoriev I.V."/>
            <person name="Spatafora J.W."/>
            <person name="Aime M.C."/>
        </authorList>
    </citation>
    <scope>NUCLEOTIDE SEQUENCE [LARGE SCALE GENOMIC DNA]</scope>
    <source>
        <strain evidence="8 9">MCA 4658</strain>
    </source>
</reference>
<organism evidence="8 9">
    <name type="scientific">Ceraceosorus guamensis</name>
    <dbReference type="NCBI Taxonomy" id="1522189"/>
    <lineage>
        <taxon>Eukaryota</taxon>
        <taxon>Fungi</taxon>
        <taxon>Dikarya</taxon>
        <taxon>Basidiomycota</taxon>
        <taxon>Ustilaginomycotina</taxon>
        <taxon>Exobasidiomycetes</taxon>
        <taxon>Ceraceosorales</taxon>
        <taxon>Ceraceosoraceae</taxon>
        <taxon>Ceraceosorus</taxon>
    </lineage>
</organism>
<feature type="compositionally biased region" description="Low complexity" evidence="6">
    <location>
        <begin position="662"/>
        <end position="676"/>
    </location>
</feature>
<protein>
    <submittedName>
        <fullName evidence="8">Arabinanase/levansucrase/invertase</fullName>
    </submittedName>
</protein>
<feature type="site" description="Important for catalytic activity, responsible for pKa modulation of the active site Glu and correct orientation of both the proton donor and substrate" evidence="5">
    <location>
        <position position="248"/>
    </location>
</feature>
<keyword evidence="4" id="KW-0326">Glycosidase</keyword>
<dbReference type="InterPro" id="IPR023296">
    <property type="entry name" value="Glyco_hydro_beta-prop_sf"/>
</dbReference>
<dbReference type="GO" id="GO:0004553">
    <property type="term" value="F:hydrolase activity, hydrolyzing O-glycosyl compounds"/>
    <property type="evidence" value="ECO:0007669"/>
    <property type="project" value="InterPro"/>
</dbReference>
<evidence type="ECO:0000256" key="3">
    <source>
        <dbReference type="ARBA" id="ARBA00023277"/>
    </source>
</evidence>
<evidence type="ECO:0000256" key="6">
    <source>
        <dbReference type="SAM" id="MobiDB-lite"/>
    </source>
</evidence>
<comment type="similarity">
    <text evidence="1">Belongs to the glycosyl hydrolase 43 family.</text>
</comment>
<dbReference type="SUPFAM" id="SSF75005">
    <property type="entry name" value="Arabinanase/levansucrase/invertase"/>
    <property type="match status" value="1"/>
</dbReference>
<dbReference type="EMBL" id="KZ819376">
    <property type="protein sequence ID" value="PWN42748.1"/>
    <property type="molecule type" value="Genomic_DNA"/>
</dbReference>
<dbReference type="PANTHER" id="PTHR43772">
    <property type="entry name" value="ENDO-1,4-BETA-XYLANASE"/>
    <property type="match status" value="1"/>
</dbReference>
<dbReference type="InterPro" id="IPR006710">
    <property type="entry name" value="Glyco_hydro_43"/>
</dbReference>
<sequence>MRTSRGLSLSVLPLVVGLLTLLLSVGVQGIIPPQIVLQKRIASQAGAVGFEQTQAQEQQVGNGTFYNGAMHPGADPFTLWDERSGSYYAYSTSGAEGSGYLFAIYKSPDLSTWTKMDGGAMKQCSGRGTPRESGQACWAQDWHWAPEVYHNNQTGWYFFFFAGRLQKDLTKHYFRYSKFEEGSKIGVAVSREPYGPFEEIQHRPIQYFPFDPDYYDVNLIMDEEQLLPPKTQQEGRQAPMGTFIPMIDANVFFDEDGKIYLYGSRNAYRNWVWDDQLSKYIEESNVIGVQLTRDWWEDPNAETMPEIISREKDKTAPDAPDLPRNITSYNGTGEIGNPPRKDGFYTVISYHADPQSWENAHVDDYQKTNGTNKDRRWSEGSTLISRKLRASNSSITTYLITYSANNFQSPDYGVGFAYSHDSPLGPFRKSAKNPILSSKPNFDPPIYSVGHGSIIATPSPNTLWLGAQDVTHETPSGSELFYVHHGRNSTMSDRFLYTTRMKIDEESAAEQGLDSTISMSLTSQDQPLPLEVEPITFGQLSCVFSETRTSLLISVTSHRNGTFDIREGTNRVVVVDADGRPLLGEPRPVKGKHGLFVLSYVKLKPGSDSVRYDRLNRAGEWKTVVTAEVPNTCASSLGTNAMQTQSSTSTRSREGQQWSVSAAEAAGAAHAATGRA</sequence>
<dbReference type="InParanoid" id="A0A316W0V9"/>
<dbReference type="RefSeq" id="XP_025369908.1">
    <property type="nucleotide sequence ID" value="XM_025513832.1"/>
</dbReference>
<feature type="region of interest" description="Disordered" evidence="6">
    <location>
        <begin position="636"/>
        <end position="676"/>
    </location>
</feature>
<feature type="chain" id="PRO_5016274431" evidence="7">
    <location>
        <begin position="30"/>
        <end position="676"/>
    </location>
</feature>
<feature type="region of interest" description="Disordered" evidence="6">
    <location>
        <begin position="312"/>
        <end position="335"/>
    </location>
</feature>
<feature type="signal peptide" evidence="7">
    <location>
        <begin position="1"/>
        <end position="29"/>
    </location>
</feature>
<dbReference type="GO" id="GO:0005975">
    <property type="term" value="P:carbohydrate metabolic process"/>
    <property type="evidence" value="ECO:0007669"/>
    <property type="project" value="InterPro"/>
</dbReference>
<keyword evidence="2" id="KW-0378">Hydrolase</keyword>
<dbReference type="GeneID" id="37035702"/>
<dbReference type="Pfam" id="PF04616">
    <property type="entry name" value="Glyco_hydro_43"/>
    <property type="match status" value="1"/>
</dbReference>
<evidence type="ECO:0000256" key="4">
    <source>
        <dbReference type="ARBA" id="ARBA00023295"/>
    </source>
</evidence>
<dbReference type="Gene3D" id="2.115.10.20">
    <property type="entry name" value="Glycosyl hydrolase domain, family 43"/>
    <property type="match status" value="2"/>
</dbReference>
<keyword evidence="3" id="KW-0119">Carbohydrate metabolism</keyword>
<accession>A0A316W0V9</accession>
<evidence type="ECO:0000256" key="1">
    <source>
        <dbReference type="ARBA" id="ARBA00009865"/>
    </source>
</evidence>
<dbReference type="AlphaFoldDB" id="A0A316W0V9"/>
<dbReference type="InterPro" id="IPR052176">
    <property type="entry name" value="Glycosyl_Hydrlase_43_Enz"/>
</dbReference>
<proteinExistence type="inferred from homology"/>
<dbReference type="Proteomes" id="UP000245783">
    <property type="component" value="Unassembled WGS sequence"/>
</dbReference>
<dbReference type="OrthoDB" id="5211809at2759"/>